<evidence type="ECO:0000313" key="3">
    <source>
        <dbReference type="EMBL" id="MPD04507.1"/>
    </source>
</evidence>
<accession>A0A5B7KCX8</accession>
<sequence>MVRDETRMFYESLVRAVTAGCVGEAAARRKTKGGAPCAVVVVVVAVAVAVVVVVVVAGVEVAGTAVVRGGAGRRRWGTAHYAARGATTPTRRKPIKSPSRKVGRP</sequence>
<dbReference type="Proteomes" id="UP000324222">
    <property type="component" value="Unassembled WGS sequence"/>
</dbReference>
<protein>
    <submittedName>
        <fullName evidence="3">Uncharacterized protein</fullName>
    </submittedName>
</protein>
<evidence type="ECO:0000256" key="1">
    <source>
        <dbReference type="SAM" id="MobiDB-lite"/>
    </source>
</evidence>
<organism evidence="3 4">
    <name type="scientific">Portunus trituberculatus</name>
    <name type="common">Swimming crab</name>
    <name type="synonym">Neptunus trituberculatus</name>
    <dbReference type="NCBI Taxonomy" id="210409"/>
    <lineage>
        <taxon>Eukaryota</taxon>
        <taxon>Metazoa</taxon>
        <taxon>Ecdysozoa</taxon>
        <taxon>Arthropoda</taxon>
        <taxon>Crustacea</taxon>
        <taxon>Multicrustacea</taxon>
        <taxon>Malacostraca</taxon>
        <taxon>Eumalacostraca</taxon>
        <taxon>Eucarida</taxon>
        <taxon>Decapoda</taxon>
        <taxon>Pleocyemata</taxon>
        <taxon>Brachyura</taxon>
        <taxon>Eubrachyura</taxon>
        <taxon>Portunoidea</taxon>
        <taxon>Portunidae</taxon>
        <taxon>Portuninae</taxon>
        <taxon>Portunus</taxon>
    </lineage>
</organism>
<evidence type="ECO:0000256" key="2">
    <source>
        <dbReference type="SAM" id="Phobius"/>
    </source>
</evidence>
<keyword evidence="2" id="KW-0812">Transmembrane</keyword>
<dbReference type="EMBL" id="VSRR010141366">
    <property type="protein sequence ID" value="MPD04507.1"/>
    <property type="molecule type" value="Genomic_DNA"/>
</dbReference>
<reference evidence="3 4" key="1">
    <citation type="submission" date="2019-05" db="EMBL/GenBank/DDBJ databases">
        <title>Another draft genome of Portunus trituberculatus and its Hox gene families provides insights of decapod evolution.</title>
        <authorList>
            <person name="Jeong J.-H."/>
            <person name="Song I."/>
            <person name="Kim S."/>
            <person name="Choi T."/>
            <person name="Kim D."/>
            <person name="Ryu S."/>
            <person name="Kim W."/>
        </authorList>
    </citation>
    <scope>NUCLEOTIDE SEQUENCE [LARGE SCALE GENOMIC DNA]</scope>
    <source>
        <tissue evidence="3">Muscle</tissue>
    </source>
</reference>
<comment type="caution">
    <text evidence="3">The sequence shown here is derived from an EMBL/GenBank/DDBJ whole genome shotgun (WGS) entry which is preliminary data.</text>
</comment>
<feature type="transmembrane region" description="Helical" evidence="2">
    <location>
        <begin position="37"/>
        <end position="59"/>
    </location>
</feature>
<dbReference type="AlphaFoldDB" id="A0A5B7KCX8"/>
<keyword evidence="2" id="KW-1133">Transmembrane helix</keyword>
<keyword evidence="2" id="KW-0472">Membrane</keyword>
<name>A0A5B7KCX8_PORTR</name>
<evidence type="ECO:0000313" key="4">
    <source>
        <dbReference type="Proteomes" id="UP000324222"/>
    </source>
</evidence>
<proteinExistence type="predicted"/>
<feature type="region of interest" description="Disordered" evidence="1">
    <location>
        <begin position="78"/>
        <end position="105"/>
    </location>
</feature>
<feature type="compositionally biased region" description="Basic residues" evidence="1">
    <location>
        <begin position="90"/>
        <end position="105"/>
    </location>
</feature>
<gene>
    <name evidence="3" type="ORF">E2C01_100200</name>
</gene>
<keyword evidence="4" id="KW-1185">Reference proteome</keyword>